<sequence>MIMDRFIESNTLAELYSILSEHRRSLSSSHSMTRFERQHMVNRVTAFVEFGDYLILTERRHYSAIERLFKALIYPLSIPRQTVYYKPEYPEDEVSGYEGLTAVDTVGLLIDMEHLGLQVDPSRLVAALTPELNEKKLLTNSELSVLMYRHYRGKQCFVLKADPSAGEGDIFVTHHKDASGYQFAMTWRGKAAIRLEVRGPNYSEPKPQEFVICDYCKHRYLTNSSADERIHQAEHEWTRQLYEPFPNSLFAQRLAVVPRGELVDSSSPLWMHEEVLQRARAFRREFGYDRVQWDGSATSPASEGWHGYLFAGDGEGTIAGACGFLPESSGPHKGQWALHWIWFAPKYRRMGLLLARWADFLKCYGDFHIERPVSDAMQSFLRKHGTAEQRAWLPPQ</sequence>
<proteinExistence type="predicted"/>
<dbReference type="SUPFAM" id="SSF55729">
    <property type="entry name" value="Acyl-CoA N-acyltransferases (Nat)"/>
    <property type="match status" value="1"/>
</dbReference>
<accession>A0A1T2Z8D8</accession>
<dbReference type="AlphaFoldDB" id="A0A1T2Z8D8"/>
<dbReference type="Gene3D" id="3.40.630.30">
    <property type="match status" value="1"/>
</dbReference>
<name>A0A1T2Z8D8_PSEFL</name>
<organism evidence="1 2">
    <name type="scientific">Pseudomonas fluorescens</name>
    <dbReference type="NCBI Taxonomy" id="294"/>
    <lineage>
        <taxon>Bacteria</taxon>
        <taxon>Pseudomonadati</taxon>
        <taxon>Pseudomonadota</taxon>
        <taxon>Gammaproteobacteria</taxon>
        <taxon>Pseudomonadales</taxon>
        <taxon>Pseudomonadaceae</taxon>
        <taxon>Pseudomonas</taxon>
    </lineage>
</organism>
<dbReference type="EMBL" id="MSDF01000001">
    <property type="protein sequence ID" value="OPB00901.1"/>
    <property type="molecule type" value="Genomic_DNA"/>
</dbReference>
<reference evidence="1 2" key="1">
    <citation type="submission" date="2016-12" db="EMBL/GenBank/DDBJ databases">
        <title>Draft genome sequences of seven strains of Pseudomonas fluorescens that produce 4-formylaminooxyvinylglycine.</title>
        <authorList>
            <person name="Okrent R.A."/>
            <person name="Manning V.A."/>
            <person name="Trippe K.M."/>
        </authorList>
    </citation>
    <scope>NUCLEOTIDE SEQUENCE [LARGE SCALE GENOMIC DNA]</scope>
    <source>
        <strain evidence="1 2">P5A</strain>
    </source>
</reference>
<comment type="caution">
    <text evidence="1">The sequence shown here is derived from an EMBL/GenBank/DDBJ whole genome shotgun (WGS) entry which is preliminary data.</text>
</comment>
<evidence type="ECO:0008006" key="3">
    <source>
        <dbReference type="Google" id="ProtNLM"/>
    </source>
</evidence>
<evidence type="ECO:0000313" key="2">
    <source>
        <dbReference type="Proteomes" id="UP000190965"/>
    </source>
</evidence>
<dbReference type="InterPro" id="IPR016181">
    <property type="entry name" value="Acyl_CoA_acyltransferase"/>
</dbReference>
<protein>
    <recommendedName>
        <fullName evidence="3">N-acetyltransferase domain-containing protein</fullName>
    </recommendedName>
</protein>
<evidence type="ECO:0000313" key="1">
    <source>
        <dbReference type="EMBL" id="OPB00901.1"/>
    </source>
</evidence>
<gene>
    <name evidence="1" type="ORF">BFW87_00360</name>
</gene>
<dbReference type="Proteomes" id="UP000190965">
    <property type="component" value="Unassembled WGS sequence"/>
</dbReference>